<evidence type="ECO:0000259" key="1">
    <source>
        <dbReference type="Pfam" id="PF00534"/>
    </source>
</evidence>
<protein>
    <submittedName>
        <fullName evidence="2">Glycosyltransferase family 4 protein</fullName>
    </submittedName>
</protein>
<keyword evidence="2" id="KW-0808">Transferase</keyword>
<accession>A0A2N6QIR7</accession>
<gene>
    <name evidence="2" type="ORF">CJ235_03760</name>
</gene>
<dbReference type="PANTHER" id="PTHR12526">
    <property type="entry name" value="GLYCOSYLTRANSFERASE"/>
    <property type="match status" value="1"/>
</dbReference>
<feature type="domain" description="Glycosyl transferase family 1" evidence="1">
    <location>
        <begin position="204"/>
        <end position="360"/>
    </location>
</feature>
<dbReference type="PANTHER" id="PTHR12526:SF630">
    <property type="entry name" value="GLYCOSYLTRANSFERASE"/>
    <property type="match status" value="1"/>
</dbReference>
<dbReference type="STRING" id="170573.GCA_001076995_00578"/>
<dbReference type="AlphaFoldDB" id="A0A2N6QIR7"/>
<dbReference type="InterPro" id="IPR001296">
    <property type="entry name" value="Glyco_trans_1"/>
</dbReference>
<evidence type="ECO:0000313" key="3">
    <source>
        <dbReference type="Proteomes" id="UP000235748"/>
    </source>
</evidence>
<dbReference type="SUPFAM" id="SSF53756">
    <property type="entry name" value="UDP-Glycosyltransferase/glycogen phosphorylase"/>
    <property type="match status" value="1"/>
</dbReference>
<sequence>MKSITILMHNIFAMGGTVKAVTNLANQLAERGHPVHIISIFQGAQRPYFTIHPNIKVTSLVNYRLRPQNITSILFNRLHKYFGIGQPRCISQHEPGRQQFNRHVERRLIKALQRVDTDVLISTRASFNILTTQYAPQSVEKIGMEHMNLAAYPDAYQREMLMAYQDLDKLTVLTSKDQAAYQAELNTPVYVIPNMIDEPRLDVQRQKVIVAAGRLEYEKGFDLLIESINEAQETLREHGYQVHIYGNGQEKDHLHNLIKQYQLSDVIQLREPTSQLAQVLASSQITVVPSRNEGFGMVILEAMNQGSIVLSYDGTTGPGSLINHKENGYLLPHADTRALARQLEAIIQHPEQCESIREHGFNTVEKFTPDQVYKQFSQMIED</sequence>
<evidence type="ECO:0000313" key="2">
    <source>
        <dbReference type="EMBL" id="PMC19491.1"/>
    </source>
</evidence>
<dbReference type="Proteomes" id="UP000235748">
    <property type="component" value="Unassembled WGS sequence"/>
</dbReference>
<name>A0A2N6QIR7_9STAP</name>
<organism evidence="2 3">
    <name type="scientific">Staphylococcus pettenkoferi</name>
    <dbReference type="NCBI Taxonomy" id="170573"/>
    <lineage>
        <taxon>Bacteria</taxon>
        <taxon>Bacillati</taxon>
        <taxon>Bacillota</taxon>
        <taxon>Bacilli</taxon>
        <taxon>Bacillales</taxon>
        <taxon>Staphylococcaceae</taxon>
        <taxon>Staphylococcus</taxon>
    </lineage>
</organism>
<dbReference type="GO" id="GO:0016757">
    <property type="term" value="F:glycosyltransferase activity"/>
    <property type="evidence" value="ECO:0007669"/>
    <property type="project" value="InterPro"/>
</dbReference>
<dbReference type="Gene3D" id="3.40.50.2000">
    <property type="entry name" value="Glycogen Phosphorylase B"/>
    <property type="match status" value="2"/>
</dbReference>
<dbReference type="EMBL" id="PNGG01000002">
    <property type="protein sequence ID" value="PMC19491.1"/>
    <property type="molecule type" value="Genomic_DNA"/>
</dbReference>
<dbReference type="Pfam" id="PF00534">
    <property type="entry name" value="Glycos_transf_1"/>
    <property type="match status" value="1"/>
</dbReference>
<proteinExistence type="predicted"/>
<comment type="caution">
    <text evidence="2">The sequence shown here is derived from an EMBL/GenBank/DDBJ whole genome shotgun (WGS) entry which is preliminary data.</text>
</comment>
<dbReference type="RefSeq" id="WP_070503446.1">
    <property type="nucleotide sequence ID" value="NZ_JALCYA010000017.1"/>
</dbReference>
<reference evidence="2 3" key="1">
    <citation type="submission" date="2017-09" db="EMBL/GenBank/DDBJ databases">
        <title>Bacterial strain isolated from the female urinary microbiota.</title>
        <authorList>
            <person name="Thomas-White K."/>
            <person name="Kumar N."/>
            <person name="Forster S."/>
            <person name="Putonti C."/>
            <person name="Lawley T."/>
            <person name="Wolfe A.J."/>
        </authorList>
    </citation>
    <scope>NUCLEOTIDE SEQUENCE [LARGE SCALE GENOMIC DNA]</scope>
    <source>
        <strain evidence="2 3">UMB0834</strain>
    </source>
</reference>
<dbReference type="CDD" id="cd03820">
    <property type="entry name" value="GT4_AmsD-like"/>
    <property type="match status" value="1"/>
</dbReference>